<evidence type="ECO:0000313" key="2">
    <source>
        <dbReference type="Proteomes" id="UP000001025"/>
    </source>
</evidence>
<keyword evidence="2" id="KW-1185">Reference proteome</keyword>
<dbReference type="EMBL" id="BX294134">
    <property type="protein sequence ID" value="CAD71846.1"/>
    <property type="molecule type" value="Genomic_DNA"/>
</dbReference>
<accession>Q7UY05</accession>
<dbReference type="InParanoid" id="Q7UY05"/>
<reference evidence="1 2" key="1">
    <citation type="journal article" date="2003" name="Proc. Natl. Acad. Sci. U.S.A.">
        <title>Complete genome sequence of the marine planctomycete Pirellula sp. strain 1.</title>
        <authorList>
            <person name="Gloeckner F.O."/>
            <person name="Kube M."/>
            <person name="Bauer M."/>
            <person name="Teeling H."/>
            <person name="Lombardot T."/>
            <person name="Ludwig W."/>
            <person name="Gade D."/>
            <person name="Beck A."/>
            <person name="Borzym K."/>
            <person name="Heitmann K."/>
            <person name="Rabus R."/>
            <person name="Schlesner H."/>
            <person name="Amann R."/>
            <person name="Reinhardt R."/>
        </authorList>
    </citation>
    <scope>NUCLEOTIDE SEQUENCE [LARGE SCALE GENOMIC DNA]</scope>
    <source>
        <strain evidence="2">DSM 10527 / NCIMB 13988 / SH1</strain>
    </source>
</reference>
<dbReference type="HOGENOM" id="CLU_1766533_0_0_0"/>
<dbReference type="OrthoDB" id="8777357at2"/>
<evidence type="ECO:0000313" key="1">
    <source>
        <dbReference type="EMBL" id="CAD71846.1"/>
    </source>
</evidence>
<dbReference type="EnsemblBacteria" id="CAD71846">
    <property type="protein sequence ID" value="CAD71846"/>
    <property type="gene ID" value="RB964"/>
</dbReference>
<dbReference type="KEGG" id="rba:RB964"/>
<name>Q7UY05_RHOBA</name>
<dbReference type="Proteomes" id="UP000001025">
    <property type="component" value="Chromosome"/>
</dbReference>
<sequence length="147" mass="16342">MRLGRMEPFVPAIWNVLHDGGIQRIEGTIPGDIHVHVSIEYLRERFGDEGDTIIVTLFDCDVFSHRLNNAEHAVSDLTAIANESLTILSTEMEGPLCRVFTGVGVLEVRCDGGAISLDSGRNVSLEELISVAEAYWDEWELRSKSSR</sequence>
<organism evidence="1 2">
    <name type="scientific">Rhodopirellula baltica (strain DSM 10527 / NCIMB 13988 / SH1)</name>
    <dbReference type="NCBI Taxonomy" id="243090"/>
    <lineage>
        <taxon>Bacteria</taxon>
        <taxon>Pseudomonadati</taxon>
        <taxon>Planctomycetota</taxon>
        <taxon>Planctomycetia</taxon>
        <taxon>Pirellulales</taxon>
        <taxon>Pirellulaceae</taxon>
        <taxon>Rhodopirellula</taxon>
    </lineage>
</organism>
<dbReference type="STRING" id="243090.RB964"/>
<proteinExistence type="predicted"/>
<protein>
    <submittedName>
        <fullName evidence="1">Uncharacterized protein</fullName>
    </submittedName>
</protein>
<gene>
    <name evidence="1" type="ordered locus">RB964</name>
</gene>
<dbReference type="PATRIC" id="fig|243090.15.peg.452"/>
<dbReference type="eggNOG" id="ENOG502ZX8F">
    <property type="taxonomic scope" value="Bacteria"/>
</dbReference>
<dbReference type="AlphaFoldDB" id="Q7UY05"/>